<protein>
    <recommendedName>
        <fullName evidence="2">NADH-quinone oxidoreductase subunit E</fullName>
    </recommendedName>
    <alternativeName>
        <fullName evidence="7">NADH dehydrogenase I subunit E</fullName>
    </alternativeName>
    <alternativeName>
        <fullName evidence="8">NDH-1 subunit E</fullName>
    </alternativeName>
</protein>
<dbReference type="Gene3D" id="3.40.30.10">
    <property type="entry name" value="Glutaredoxin"/>
    <property type="match status" value="1"/>
</dbReference>
<dbReference type="InterPro" id="IPR002023">
    <property type="entry name" value="NuoE-like"/>
</dbReference>
<reference evidence="12 13" key="1">
    <citation type="submission" date="2016-11" db="EMBL/GenBank/DDBJ databases">
        <title>Mixed transmission modes and dynamic genome evolution in an obligate animal-bacterial symbiosis.</title>
        <authorList>
            <person name="Russell S.L."/>
            <person name="Corbett-Detig R.B."/>
            <person name="Cavanaugh C.M."/>
        </authorList>
    </citation>
    <scope>NUCLEOTIDE SEQUENCE [LARGE SCALE GENOMIC DNA]</scope>
    <source>
        <strain evidence="12">Sveles-Q1</strain>
    </source>
</reference>
<evidence type="ECO:0000256" key="10">
    <source>
        <dbReference type="ARBA" id="ARBA00047712"/>
    </source>
</evidence>
<dbReference type="Gene3D" id="1.10.10.1590">
    <property type="entry name" value="NADH-quinone oxidoreductase subunit E"/>
    <property type="match status" value="1"/>
</dbReference>
<sequence>MSQQAQQQASDLLSAESVADIDRWIAKYPAEQRQAAVMAALRIVQDQNDGSLTTELMDAVADYLGMPAIAVYEVATFFSMYEMKPVGQHKICVCNSISCMLNGSEALIESLKTKFGIDLGEVTGDGKYSIKEVECLGACANAPVVQIGTDYHENLTEQKLDQIVDGLE</sequence>
<dbReference type="GO" id="GO:0003954">
    <property type="term" value="F:NADH dehydrogenase activity"/>
    <property type="evidence" value="ECO:0007669"/>
    <property type="project" value="TreeGrafter"/>
</dbReference>
<dbReference type="PANTHER" id="PTHR10371">
    <property type="entry name" value="NADH DEHYDROGENASE UBIQUINONE FLAVOPROTEIN 2, MITOCHONDRIAL"/>
    <property type="match status" value="1"/>
</dbReference>
<evidence type="ECO:0000256" key="1">
    <source>
        <dbReference type="ARBA" id="ARBA00010643"/>
    </source>
</evidence>
<feature type="binding site" evidence="11">
    <location>
        <position position="94"/>
    </location>
    <ligand>
        <name>[2Fe-2S] cluster</name>
        <dbReference type="ChEBI" id="CHEBI:190135"/>
    </ligand>
</feature>
<dbReference type="Pfam" id="PF01257">
    <property type="entry name" value="2Fe-2S_thioredx"/>
    <property type="match status" value="1"/>
</dbReference>
<feature type="binding site" evidence="11">
    <location>
        <position position="99"/>
    </location>
    <ligand>
        <name>[2Fe-2S] cluster</name>
        <dbReference type="ChEBI" id="CHEBI:190135"/>
    </ligand>
</feature>
<dbReference type="FunFam" id="1.10.10.1590:FF:000001">
    <property type="entry name" value="NADH-quinone oxidoreductase subunit E"/>
    <property type="match status" value="1"/>
</dbReference>
<evidence type="ECO:0000256" key="8">
    <source>
        <dbReference type="ARBA" id="ARBA00032788"/>
    </source>
</evidence>
<dbReference type="Proteomes" id="UP000191110">
    <property type="component" value="Unassembled WGS sequence"/>
</dbReference>
<evidence type="ECO:0000256" key="9">
    <source>
        <dbReference type="ARBA" id="ARBA00034078"/>
    </source>
</evidence>
<feature type="binding site" evidence="11">
    <location>
        <position position="139"/>
    </location>
    <ligand>
        <name>[2Fe-2S] cluster</name>
        <dbReference type="ChEBI" id="CHEBI:190135"/>
    </ligand>
</feature>
<evidence type="ECO:0000256" key="11">
    <source>
        <dbReference type="PIRSR" id="PIRSR000216-1"/>
    </source>
</evidence>
<proteinExistence type="inferred from homology"/>
<accession>A0A1T2L9H1</accession>
<evidence type="ECO:0000256" key="2">
    <source>
        <dbReference type="ARBA" id="ARBA00019898"/>
    </source>
</evidence>
<dbReference type="CDD" id="cd03064">
    <property type="entry name" value="TRX_Fd_NuoE"/>
    <property type="match status" value="1"/>
</dbReference>
<dbReference type="EMBL" id="MPRL01000006">
    <property type="protein sequence ID" value="OOZ41731.1"/>
    <property type="molecule type" value="Genomic_DNA"/>
</dbReference>
<dbReference type="RefSeq" id="WP_078482518.1">
    <property type="nucleotide sequence ID" value="NZ_MPRL01000006.1"/>
</dbReference>
<comment type="similarity">
    <text evidence="1">Belongs to the complex I 24 kDa subunit family.</text>
</comment>
<comment type="cofactor">
    <cofactor evidence="9">
        <name>[2Fe-2S] cluster</name>
        <dbReference type="ChEBI" id="CHEBI:190135"/>
    </cofactor>
</comment>
<dbReference type="AlphaFoldDB" id="A0A1T2L9H1"/>
<keyword evidence="3 11" id="KW-0001">2Fe-2S</keyword>
<evidence type="ECO:0000256" key="4">
    <source>
        <dbReference type="ARBA" id="ARBA00022723"/>
    </source>
</evidence>
<comment type="cofactor">
    <cofactor evidence="11">
        <name>[2Fe-2S] cluster</name>
        <dbReference type="ChEBI" id="CHEBI:190135"/>
    </cofactor>
    <text evidence="11">Binds 1 [2Fe-2S] cluster.</text>
</comment>
<dbReference type="InterPro" id="IPR042128">
    <property type="entry name" value="NuoE_dom"/>
</dbReference>
<keyword evidence="6 11" id="KW-0411">Iron-sulfur</keyword>
<evidence type="ECO:0000256" key="6">
    <source>
        <dbReference type="ARBA" id="ARBA00023014"/>
    </source>
</evidence>
<keyword evidence="4 11" id="KW-0479">Metal-binding</keyword>
<feature type="binding site" evidence="11">
    <location>
        <position position="135"/>
    </location>
    <ligand>
        <name>[2Fe-2S] cluster</name>
        <dbReference type="ChEBI" id="CHEBI:190135"/>
    </ligand>
</feature>
<evidence type="ECO:0000256" key="3">
    <source>
        <dbReference type="ARBA" id="ARBA00022714"/>
    </source>
</evidence>
<dbReference type="PIRSF" id="PIRSF000216">
    <property type="entry name" value="NADH_DH_24kDa"/>
    <property type="match status" value="1"/>
</dbReference>
<evidence type="ECO:0000313" key="13">
    <source>
        <dbReference type="Proteomes" id="UP000191110"/>
    </source>
</evidence>
<evidence type="ECO:0000313" key="12">
    <source>
        <dbReference type="EMBL" id="OOZ41731.1"/>
    </source>
</evidence>
<name>A0A1T2L9H1_9GAMM</name>
<keyword evidence="13" id="KW-1185">Reference proteome</keyword>
<dbReference type="SUPFAM" id="SSF52833">
    <property type="entry name" value="Thioredoxin-like"/>
    <property type="match status" value="1"/>
</dbReference>
<dbReference type="GO" id="GO:0046872">
    <property type="term" value="F:metal ion binding"/>
    <property type="evidence" value="ECO:0007669"/>
    <property type="project" value="UniProtKB-KW"/>
</dbReference>
<gene>
    <name evidence="12" type="ORF">BOW53_02525</name>
</gene>
<evidence type="ECO:0000256" key="5">
    <source>
        <dbReference type="ARBA" id="ARBA00023004"/>
    </source>
</evidence>
<comment type="caution">
    <text evidence="12">The sequence shown here is derived from an EMBL/GenBank/DDBJ whole genome shotgun (WGS) entry which is preliminary data.</text>
</comment>
<evidence type="ECO:0000256" key="7">
    <source>
        <dbReference type="ARBA" id="ARBA00031580"/>
    </source>
</evidence>
<dbReference type="InterPro" id="IPR041921">
    <property type="entry name" value="NuoE_N"/>
</dbReference>
<organism evidence="12 13">
    <name type="scientific">Solemya pervernicosa gill symbiont</name>
    <dbReference type="NCBI Taxonomy" id="642797"/>
    <lineage>
        <taxon>Bacteria</taxon>
        <taxon>Pseudomonadati</taxon>
        <taxon>Pseudomonadota</taxon>
        <taxon>Gammaproteobacteria</taxon>
        <taxon>sulfur-oxidizing symbionts</taxon>
    </lineage>
</organism>
<dbReference type="OrthoDB" id="9807941at2"/>
<dbReference type="InterPro" id="IPR036249">
    <property type="entry name" value="Thioredoxin-like_sf"/>
</dbReference>
<dbReference type="GO" id="GO:0051537">
    <property type="term" value="F:2 iron, 2 sulfur cluster binding"/>
    <property type="evidence" value="ECO:0007669"/>
    <property type="project" value="UniProtKB-KW"/>
</dbReference>
<dbReference type="PANTHER" id="PTHR10371:SF3">
    <property type="entry name" value="NADH DEHYDROGENASE [UBIQUINONE] FLAVOPROTEIN 2, MITOCHONDRIAL"/>
    <property type="match status" value="1"/>
</dbReference>
<dbReference type="NCBIfam" id="TIGR01958">
    <property type="entry name" value="nuoE_fam"/>
    <property type="match status" value="1"/>
</dbReference>
<keyword evidence="5 11" id="KW-0408">Iron</keyword>
<comment type="catalytic activity">
    <reaction evidence="10">
        <text>a quinone + NADH + 5 H(+)(in) = a quinol + NAD(+) + 4 H(+)(out)</text>
        <dbReference type="Rhea" id="RHEA:57888"/>
        <dbReference type="ChEBI" id="CHEBI:15378"/>
        <dbReference type="ChEBI" id="CHEBI:24646"/>
        <dbReference type="ChEBI" id="CHEBI:57540"/>
        <dbReference type="ChEBI" id="CHEBI:57945"/>
        <dbReference type="ChEBI" id="CHEBI:132124"/>
    </reaction>
</comment>